<dbReference type="Proteomes" id="UP000253208">
    <property type="component" value="Unassembled WGS sequence"/>
</dbReference>
<accession>A0A367G2B3</accession>
<reference evidence="1 2" key="1">
    <citation type="submission" date="2018-02" db="EMBL/GenBank/DDBJ databases">
        <title>Complete genome sequencing of Faecalibacterium prausnitzii strains isolated from the human gut.</title>
        <authorList>
            <person name="Fitzgerald B.C."/>
            <person name="Shkoporov A.N."/>
            <person name="Ross P.R."/>
            <person name="Hill C."/>
        </authorList>
    </citation>
    <scope>NUCLEOTIDE SEQUENCE [LARGE SCALE GENOMIC DNA]</scope>
    <source>
        <strain evidence="1 2">APC942/31-1</strain>
    </source>
</reference>
<dbReference type="AlphaFoldDB" id="A0A367G2B3"/>
<name>A0A367G2B3_9FIRM</name>
<dbReference type="EMBL" id="PSQG01000006">
    <property type="protein sequence ID" value="RCH44852.1"/>
    <property type="molecule type" value="Genomic_DNA"/>
</dbReference>
<proteinExistence type="predicted"/>
<organism evidence="1 2">
    <name type="scientific">Blautia obeum</name>
    <dbReference type="NCBI Taxonomy" id="40520"/>
    <lineage>
        <taxon>Bacteria</taxon>
        <taxon>Bacillati</taxon>
        <taxon>Bacillota</taxon>
        <taxon>Clostridia</taxon>
        <taxon>Lachnospirales</taxon>
        <taxon>Lachnospiraceae</taxon>
        <taxon>Blautia</taxon>
    </lineage>
</organism>
<evidence type="ECO:0008006" key="3">
    <source>
        <dbReference type="Google" id="ProtNLM"/>
    </source>
</evidence>
<evidence type="ECO:0000313" key="2">
    <source>
        <dbReference type="Proteomes" id="UP000253208"/>
    </source>
</evidence>
<dbReference type="RefSeq" id="WP_114001858.1">
    <property type="nucleotide sequence ID" value="NZ_PSQG01000006.1"/>
</dbReference>
<evidence type="ECO:0000313" key="1">
    <source>
        <dbReference type="EMBL" id="RCH44852.1"/>
    </source>
</evidence>
<dbReference type="Pfam" id="PF10076">
    <property type="entry name" value="Phage_Mu_Gp48"/>
    <property type="match status" value="1"/>
</dbReference>
<protein>
    <recommendedName>
        <fullName evidence="3">DUF2313 domain-containing protein</fullName>
    </recommendedName>
</protein>
<comment type="caution">
    <text evidence="1">The sequence shown here is derived from an EMBL/GenBank/DDBJ whole genome shotgun (WGS) entry which is preliminary data.</text>
</comment>
<gene>
    <name evidence="1" type="ORF">C4886_05205</name>
</gene>
<sequence>MDLENFPTRETAKDMLSMISPIYDRSYVGKWIFQVMAASMELARETVEDMKNQAFPETATWSLPWWEERYGITGNEGKSLEERRRPIVQKRNTKRPMNPYRIAGLVAEISGREVEIYENVAPHTYEVIIRPGSSNVDLAAVAEEIYKVKQSQKHVRIVFETPVRLQVRPAGMNFSFRHIIAGTRPDVNRPGALQPLEVDVAPQATGQAFTYPTPGEEKRAGTYPDVSTIGEMTAPGVNARITGESAGIVYKICGATRL</sequence>
<dbReference type="InterPro" id="IPR018755">
    <property type="entry name" value="Phage_Mu_Gp48"/>
</dbReference>